<keyword evidence="8" id="KW-0256">Endoplasmic reticulum</keyword>
<comment type="caution">
    <text evidence="19">The sequence shown here is derived from an EMBL/GenBank/DDBJ whole genome shotgun (WGS) entry which is preliminary data.</text>
</comment>
<evidence type="ECO:0000256" key="4">
    <source>
        <dbReference type="ARBA" id="ARBA00019541"/>
    </source>
</evidence>
<keyword evidence="6 17" id="KW-0812">Transmembrane</keyword>
<evidence type="ECO:0000313" key="20">
    <source>
        <dbReference type="Proteomes" id="UP000193986"/>
    </source>
</evidence>
<dbReference type="Proteomes" id="UP000193986">
    <property type="component" value="Unassembled WGS sequence"/>
</dbReference>
<feature type="compositionally biased region" description="Low complexity" evidence="16">
    <location>
        <begin position="1225"/>
        <end position="1239"/>
    </location>
</feature>
<dbReference type="OrthoDB" id="6510177at2759"/>
<proteinExistence type="inferred from homology"/>
<evidence type="ECO:0000256" key="2">
    <source>
        <dbReference type="ARBA" id="ARBA00004653"/>
    </source>
</evidence>
<dbReference type="GO" id="GO:0045540">
    <property type="term" value="P:regulation of cholesterol biosynthetic process"/>
    <property type="evidence" value="ECO:0007669"/>
    <property type="project" value="TreeGrafter"/>
</dbReference>
<comment type="similarity">
    <text evidence="3">Belongs to the WD repeat SCAP family.</text>
</comment>
<reference evidence="19 20" key="1">
    <citation type="submission" date="2016-07" db="EMBL/GenBank/DDBJ databases">
        <title>Pervasive Adenine N6-methylation of Active Genes in Fungi.</title>
        <authorList>
            <consortium name="DOE Joint Genome Institute"/>
            <person name="Mondo S.J."/>
            <person name="Dannebaum R.O."/>
            <person name="Kuo R.C."/>
            <person name="Labutti K."/>
            <person name="Haridas S."/>
            <person name="Kuo A."/>
            <person name="Salamov A."/>
            <person name="Ahrendt S.R."/>
            <person name="Lipzen A."/>
            <person name="Sullivan W."/>
            <person name="Andreopoulos W.B."/>
            <person name="Clum A."/>
            <person name="Lindquist E."/>
            <person name="Daum C."/>
            <person name="Ramamoorthy G.K."/>
            <person name="Gryganskyi A."/>
            <person name="Culley D."/>
            <person name="Magnuson J.K."/>
            <person name="James T.Y."/>
            <person name="O'Malley M.A."/>
            <person name="Stajich J.E."/>
            <person name="Spatafora J.W."/>
            <person name="Visel A."/>
            <person name="Grigoriev I.V."/>
        </authorList>
    </citation>
    <scope>NUCLEOTIDE SEQUENCE [LARGE SCALE GENOMIC DNA]</scope>
    <source>
        <strain evidence="19 20">68-887.2</strain>
    </source>
</reference>
<evidence type="ECO:0000256" key="16">
    <source>
        <dbReference type="SAM" id="MobiDB-lite"/>
    </source>
</evidence>
<organism evidence="19 20">
    <name type="scientific">Naematelia encephala</name>
    <dbReference type="NCBI Taxonomy" id="71784"/>
    <lineage>
        <taxon>Eukaryota</taxon>
        <taxon>Fungi</taxon>
        <taxon>Dikarya</taxon>
        <taxon>Basidiomycota</taxon>
        <taxon>Agaricomycotina</taxon>
        <taxon>Tremellomycetes</taxon>
        <taxon>Tremellales</taxon>
        <taxon>Naemateliaceae</taxon>
        <taxon>Naematelia</taxon>
    </lineage>
</organism>
<dbReference type="PANTHER" id="PTHR46378">
    <property type="entry name" value="STEROL REGULATORY ELEMENT-BINDING PROTEIN CLEAVAGE-ACTIVATING PROTEIN"/>
    <property type="match status" value="1"/>
</dbReference>
<evidence type="ECO:0000256" key="9">
    <source>
        <dbReference type="ARBA" id="ARBA00022989"/>
    </source>
</evidence>
<dbReference type="InterPro" id="IPR000731">
    <property type="entry name" value="SSD"/>
</dbReference>
<protein>
    <recommendedName>
        <fullName evidence="4">Sterol regulatory element-binding protein cleavage-activating protein</fullName>
    </recommendedName>
</protein>
<dbReference type="STRING" id="71784.A0A1Y2AXY7"/>
<dbReference type="PANTHER" id="PTHR46378:SF1">
    <property type="entry name" value="STEROL REGULATORY ELEMENT-BINDING PROTEIN CLEAVAGE-ACTIVATING PROTEIN"/>
    <property type="match status" value="1"/>
</dbReference>
<keyword evidence="14" id="KW-0325">Glycoprotein</keyword>
<evidence type="ECO:0000256" key="5">
    <source>
        <dbReference type="ARBA" id="ARBA00022574"/>
    </source>
</evidence>
<feature type="transmembrane region" description="Helical" evidence="17">
    <location>
        <begin position="516"/>
        <end position="540"/>
    </location>
</feature>
<keyword evidence="12" id="KW-0446">Lipid-binding</keyword>
<keyword evidence="11" id="KW-0443">Lipid metabolism</keyword>
<evidence type="ECO:0000259" key="18">
    <source>
        <dbReference type="PROSITE" id="PS50156"/>
    </source>
</evidence>
<feature type="region of interest" description="Disordered" evidence="16">
    <location>
        <begin position="1"/>
        <end position="63"/>
    </location>
</feature>
<evidence type="ECO:0000313" key="19">
    <source>
        <dbReference type="EMBL" id="ORY27431.1"/>
    </source>
</evidence>
<feature type="transmembrane region" description="Helical" evidence="17">
    <location>
        <begin position="434"/>
        <end position="461"/>
    </location>
</feature>
<feature type="domain" description="SSD" evidence="18">
    <location>
        <begin position="403"/>
        <end position="569"/>
    </location>
</feature>
<accession>A0A1Y2AXY7</accession>
<evidence type="ECO:0000256" key="6">
    <source>
        <dbReference type="ARBA" id="ARBA00022692"/>
    </source>
</evidence>
<evidence type="ECO:0000256" key="1">
    <source>
        <dbReference type="ARBA" id="ARBA00004477"/>
    </source>
</evidence>
<dbReference type="GO" id="GO:0005789">
    <property type="term" value="C:endoplasmic reticulum membrane"/>
    <property type="evidence" value="ECO:0007669"/>
    <property type="project" value="UniProtKB-SubCell"/>
</dbReference>
<feature type="compositionally biased region" description="Polar residues" evidence="16">
    <location>
        <begin position="12"/>
        <end position="42"/>
    </location>
</feature>
<feature type="transmembrane region" description="Helical" evidence="17">
    <location>
        <begin position="620"/>
        <end position="636"/>
    </location>
</feature>
<evidence type="ECO:0000256" key="8">
    <source>
        <dbReference type="ARBA" id="ARBA00022824"/>
    </source>
</evidence>
<feature type="region of interest" description="Disordered" evidence="16">
    <location>
        <begin position="1368"/>
        <end position="1389"/>
    </location>
</feature>
<evidence type="ECO:0000256" key="3">
    <source>
        <dbReference type="ARBA" id="ARBA00007410"/>
    </source>
</evidence>
<dbReference type="InterPro" id="IPR030225">
    <property type="entry name" value="SCAP"/>
</dbReference>
<dbReference type="GO" id="GO:0032936">
    <property type="term" value="C:SREBP-SCAP complex"/>
    <property type="evidence" value="ECO:0007669"/>
    <property type="project" value="TreeGrafter"/>
</dbReference>
<dbReference type="GO" id="GO:0000139">
    <property type="term" value="C:Golgi membrane"/>
    <property type="evidence" value="ECO:0007669"/>
    <property type="project" value="UniProtKB-SubCell"/>
</dbReference>
<dbReference type="SUPFAM" id="SSF50978">
    <property type="entry name" value="WD40 repeat-like"/>
    <property type="match status" value="1"/>
</dbReference>
<evidence type="ECO:0000256" key="7">
    <source>
        <dbReference type="ARBA" id="ARBA00022737"/>
    </source>
</evidence>
<evidence type="ECO:0000256" key="15">
    <source>
        <dbReference type="ARBA" id="ARBA00023221"/>
    </source>
</evidence>
<keyword evidence="9 17" id="KW-1133">Transmembrane helix</keyword>
<evidence type="ECO:0000256" key="10">
    <source>
        <dbReference type="ARBA" id="ARBA00023034"/>
    </source>
</evidence>
<evidence type="ECO:0000256" key="13">
    <source>
        <dbReference type="ARBA" id="ARBA00023136"/>
    </source>
</evidence>
<dbReference type="InterPro" id="IPR015943">
    <property type="entry name" value="WD40/YVTN_repeat-like_dom_sf"/>
</dbReference>
<feature type="compositionally biased region" description="Basic and acidic residues" evidence="16">
    <location>
        <begin position="51"/>
        <end position="63"/>
    </location>
</feature>
<name>A0A1Y2AXY7_9TREE</name>
<evidence type="ECO:0000256" key="14">
    <source>
        <dbReference type="ARBA" id="ARBA00023180"/>
    </source>
</evidence>
<dbReference type="GO" id="GO:0008202">
    <property type="term" value="P:steroid metabolic process"/>
    <property type="evidence" value="ECO:0007669"/>
    <property type="project" value="UniProtKB-KW"/>
</dbReference>
<feature type="region of interest" description="Disordered" evidence="16">
    <location>
        <begin position="778"/>
        <end position="799"/>
    </location>
</feature>
<sequence>MSGSAVLPNGNAKASTSTAHLTNTSSVRQRYERTPSSTQRSGSTHHRMKRRVSDKGKSKERDWGRSKRAWVREGFRMFGEHCARNQIRTLLIDCLVMTNLFYPALSIYLQKKFPPLHPPSPPAHNTHLIPLHDQSQPFRRLRKEHPLSLLSTPVLDSFFPYPPPLLPRLTWAGWWGRDTGQLEDDKGWHASRVRDVDTLPDAEDEIRLMRVGWADVGDVLDGDSDYAEKSWAERDHLLLRLVSETAEGWAANFPTTGESCVRQMGNDPKDQASRERCYILSPRAGPEPIMPLATFSEEASQNTTYEEAHTPNGWLQDTSNVYHSLAAIFRVPSSSRATFEDRWASQIEQIAARVQGEVFVEANGLRGAAMDYSGDWLVSYRSQPGAQSLAPEPSQLATISPNPPFLVLLLYLVLFVALASQISNASKVHSRFGLAFTGIVQVCCSAVMSISVLALLGWNGWGTSQAQPSLPTWVLPFVIVVVGVENMSTLTKAVFSVPFTYSVPVRIGLALSKVGTTITITSLTDLLVLGVVWLCIGLAPVREFCLFAAVVIITDWFMLHTFFLTVLSIDAQRLELADVLSSTGGVTTPAVQEDSDAEKERYPKGFSWERLLRARTAKSGSLLVLLVTVVIIYYMTERESPISQLPASLYGYTPSQSSIPKQSTVARPSPFSTHHADIASLSPNERLWRSLNPSNWPSVRVIAPPASIVILPRPGHHMQPSDIRKLSLPTSRLVLPRLKPLFYLFKVVVLPQAVTAAALYALLLYLLKDSELLDAQRNKLGRSGGPPESESEAVSNLPPTSTRSLEVHMLPCSHEADVDLIASSADGRVTVSVAVDNTICLWRFGDVGSGSGTREPLNVSKDAGNDRVIAVTINEEGSHIAASLESGSIPLWEVPDDGKAIALLPRQVDVSCAEITAISFVAFEPHREIIEDPFSTPSASSSLEKTAPSLMIGLNDGNVVCLASDGSQRTIIPPAGRGSRVFFMSQPERIVVGSSLGSAVYQRPTSRPLTPALSTISEGNSLEQAEWTSIDLSSPATSGDRITSVTQHSLSTRDGTLDLLALGYKSGTVEVYDAFGTPLVTIGQSQTFEGIKGVGIASSATKCAGCGTTSNEGFLIVSSTANHVHLDRVLPKSAVFCRCTPTRRGSSLEETTTTPTKASPTRGLVVPPSSARALSPGSSPRKSPSLLPPISNGEFPLSSHGGARRLSNMHRDDDNRARPPSPLEVPNGLSPSVSGGPVSDGDWEVHPLGAVLSPSSIGCWVVLNDRLVGMRRVAGAIDDSGWQVWTIDLACPWNGTTLIVDSAPFAALAMRTARQITSPSSGLSIRERRNERLLSLDGRAAFPSHSGSFSVPTHPGLAYVDVRPFYTSREEGSREESTMEPRRCKGSVK</sequence>
<keyword evidence="13 17" id="KW-0472">Membrane</keyword>
<dbReference type="Pfam" id="PF12349">
    <property type="entry name" value="Sterol-sensing"/>
    <property type="match status" value="1"/>
</dbReference>
<feature type="transmembrane region" description="Helical" evidence="17">
    <location>
        <begin position="546"/>
        <end position="567"/>
    </location>
</feature>
<keyword evidence="15" id="KW-0753">Steroid metabolism</keyword>
<dbReference type="InterPro" id="IPR036322">
    <property type="entry name" value="WD40_repeat_dom_sf"/>
</dbReference>
<gene>
    <name evidence="19" type="ORF">BCR39DRAFT_589142</name>
</gene>
<feature type="transmembrane region" description="Helical" evidence="17">
    <location>
        <begin position="473"/>
        <end position="495"/>
    </location>
</feature>
<dbReference type="GO" id="GO:0032934">
    <property type="term" value="F:sterol binding"/>
    <property type="evidence" value="ECO:0007669"/>
    <property type="project" value="InterPro"/>
</dbReference>
<dbReference type="GO" id="GO:0032933">
    <property type="term" value="P:SREBP signaling pathway"/>
    <property type="evidence" value="ECO:0007669"/>
    <property type="project" value="InterPro"/>
</dbReference>
<feature type="transmembrane region" description="Helical" evidence="17">
    <location>
        <begin position="405"/>
        <end position="422"/>
    </location>
</feature>
<dbReference type="EMBL" id="MCFC01000038">
    <property type="protein sequence ID" value="ORY27431.1"/>
    <property type="molecule type" value="Genomic_DNA"/>
</dbReference>
<evidence type="ECO:0000256" key="12">
    <source>
        <dbReference type="ARBA" id="ARBA00023121"/>
    </source>
</evidence>
<dbReference type="InterPro" id="IPR053958">
    <property type="entry name" value="HMGCR/SNAP/NPC1-like_SSD"/>
</dbReference>
<comment type="subcellular location">
    <subcellularLocation>
        <location evidence="1">Endoplasmic reticulum membrane</location>
        <topology evidence="1">Multi-pass membrane protein</topology>
    </subcellularLocation>
    <subcellularLocation>
        <location evidence="2">Golgi apparatus membrane</location>
        <topology evidence="2">Multi-pass membrane protein</topology>
    </subcellularLocation>
</comment>
<dbReference type="Gene3D" id="2.130.10.10">
    <property type="entry name" value="YVTN repeat-like/Quinoprotein amine dehydrogenase"/>
    <property type="match status" value="1"/>
</dbReference>
<feature type="region of interest" description="Disordered" evidence="16">
    <location>
        <begin position="1143"/>
        <end position="1241"/>
    </location>
</feature>
<evidence type="ECO:0000256" key="11">
    <source>
        <dbReference type="ARBA" id="ARBA00023098"/>
    </source>
</evidence>
<keyword evidence="7" id="KW-0677">Repeat</keyword>
<feature type="compositionally biased region" description="Low complexity" evidence="16">
    <location>
        <begin position="1174"/>
        <end position="1191"/>
    </location>
</feature>
<keyword evidence="20" id="KW-1185">Reference proteome</keyword>
<evidence type="ECO:0000256" key="17">
    <source>
        <dbReference type="SAM" id="Phobius"/>
    </source>
</evidence>
<feature type="transmembrane region" description="Helical" evidence="17">
    <location>
        <begin position="741"/>
        <end position="767"/>
    </location>
</feature>
<dbReference type="PROSITE" id="PS50156">
    <property type="entry name" value="SSD"/>
    <property type="match status" value="1"/>
</dbReference>
<keyword evidence="5" id="KW-0853">WD repeat</keyword>
<feature type="compositionally biased region" description="Basic and acidic residues" evidence="16">
    <location>
        <begin position="1368"/>
        <end position="1383"/>
    </location>
</feature>
<keyword evidence="10" id="KW-0333">Golgi apparatus</keyword>
<dbReference type="InParanoid" id="A0A1Y2AXY7"/>